<name>A0ACC0VFQ4_9HYPO</name>
<accession>A0ACC0VFQ4</accession>
<evidence type="ECO:0000313" key="2">
    <source>
        <dbReference type="Proteomes" id="UP001163324"/>
    </source>
</evidence>
<organism evidence="1 2">
    <name type="scientific">Trichothecium roseum</name>
    <dbReference type="NCBI Taxonomy" id="47278"/>
    <lineage>
        <taxon>Eukaryota</taxon>
        <taxon>Fungi</taxon>
        <taxon>Dikarya</taxon>
        <taxon>Ascomycota</taxon>
        <taxon>Pezizomycotina</taxon>
        <taxon>Sordariomycetes</taxon>
        <taxon>Hypocreomycetidae</taxon>
        <taxon>Hypocreales</taxon>
        <taxon>Hypocreales incertae sedis</taxon>
        <taxon>Trichothecium</taxon>
    </lineage>
</organism>
<dbReference type="Proteomes" id="UP001163324">
    <property type="component" value="Chromosome 1"/>
</dbReference>
<evidence type="ECO:0000313" key="1">
    <source>
        <dbReference type="EMBL" id="KAI9904732.1"/>
    </source>
</evidence>
<sequence>MTTGDSEKSAEDAAPAPTDSTLELPIRTASTGGVPPPGHALTGKQEHYLKRELISEQVQWEINELNSPTALRRFGAPFKSDHGEVAPEESELPILRFIFVHHIRDFPFLDRAREQEFWQDKLQVFLESFAGKQISSSEDRLEETKRRKLAIKARKLVELMMVSGIGTSSGFEERIRFSEIEIVDSNAIDTGVLNSMPEGNYINGWDVNVAGVRVVTTKGKIRSHKHAEFILRIKQKGELEHYVVRRYGEFYRLHRRLRLELPGRHLPTLPKKNKSNTTTGGLLSAFGGGGDADSDADSMSSGRTGRTGRSAAPRASSSSLLTPGGPGGKRPGSTASSIRSGLSRKLGSNAPRTSADGRLAPNATAETEEVEDVVLPRESQRVSLRSFIRALLQNPQITNTKAVQEFLGGDPMTPTDEDVDDIMRRKEIDEKRIEEQKRFYEIARKRAADLDEYMEQFRRDIVERNGLTKLFAEIKEKETIGDLSIQYRKFAEWLRIEIAAVTYHLFLAEDNSPELFAQAKRIHSLIPYSVIKNVIRIANPAAVMSSVLDVFLAQPFGTRSLMQRIFSLTLNDGIRSFQRSIDTLSAKIEDPVFTDKLQRYTHADEHLKTAIRIEAETEEIDLLVAILRSDQIEPSLTGEQIQRLFNAYVAFNNAVENIDEELRQGAQLFSYLKQHLKLCTRQRDKQMMLQLIEEPVTLQLLRDLFTIFYEPLVRVYKSANVYNSVTDFAVFMDDMVQVVEKCREQDASADPNQTVQAFIDLCARHEHNFYKFVHEVHLHDNGLFTQLMGWIEGILEFLRKGPKNGKLDVNALFEGGVDSCGVDKEKAIEEINALIAWQEARKKWHNDKTRQKMAAEGQAGDDVMPRGFKSSDFGLNDQDLEDLNYDDGSDEEREAEEDEELDPIEAERRRRSKRQDRLRRNAGEPAKPAVSEVHKLKDNFLAMLRQVLSN</sequence>
<protein>
    <submittedName>
        <fullName evidence="1">Uncharacterized protein</fullName>
    </submittedName>
</protein>
<keyword evidence="2" id="KW-1185">Reference proteome</keyword>
<reference evidence="1" key="1">
    <citation type="submission" date="2022-10" db="EMBL/GenBank/DDBJ databases">
        <title>Complete Genome of Trichothecium roseum strain YXFP-22015, a Plant Pathogen Isolated from Citrus.</title>
        <authorList>
            <person name="Wang Y."/>
            <person name="Zhu L."/>
        </authorList>
    </citation>
    <scope>NUCLEOTIDE SEQUENCE</scope>
    <source>
        <strain evidence="1">YXFP-22015</strain>
    </source>
</reference>
<dbReference type="EMBL" id="CM047940">
    <property type="protein sequence ID" value="KAI9904732.1"/>
    <property type="molecule type" value="Genomic_DNA"/>
</dbReference>
<gene>
    <name evidence="1" type="ORF">N3K66_001261</name>
</gene>
<proteinExistence type="predicted"/>
<comment type="caution">
    <text evidence="1">The sequence shown here is derived from an EMBL/GenBank/DDBJ whole genome shotgun (WGS) entry which is preliminary data.</text>
</comment>